<reference evidence="1" key="2">
    <citation type="journal article" date="2015" name="Fish Shellfish Immunol.">
        <title>Early steps in the European eel (Anguilla anguilla)-Vibrio vulnificus interaction in the gills: Role of the RtxA13 toxin.</title>
        <authorList>
            <person name="Callol A."/>
            <person name="Pajuelo D."/>
            <person name="Ebbesson L."/>
            <person name="Teles M."/>
            <person name="MacKenzie S."/>
            <person name="Amaro C."/>
        </authorList>
    </citation>
    <scope>NUCLEOTIDE SEQUENCE</scope>
</reference>
<accession>A0A0E9P5X7</accession>
<dbReference type="EMBL" id="GBXM01108718">
    <property type="protein sequence ID" value="JAG99858.1"/>
    <property type="molecule type" value="Transcribed_RNA"/>
</dbReference>
<evidence type="ECO:0000313" key="1">
    <source>
        <dbReference type="EMBL" id="JAG99858.1"/>
    </source>
</evidence>
<dbReference type="AlphaFoldDB" id="A0A0E9P5X7"/>
<sequence length="45" mass="5032">MFDPSVTKGVSQRVTILTEEKLGLPVVSLWSALTAPEWETQENDK</sequence>
<name>A0A0E9P5X7_ANGAN</name>
<protein>
    <submittedName>
        <fullName evidence="1">Uncharacterized protein</fullName>
    </submittedName>
</protein>
<reference evidence="1" key="1">
    <citation type="submission" date="2014-11" db="EMBL/GenBank/DDBJ databases">
        <authorList>
            <person name="Amaro Gonzalez C."/>
        </authorList>
    </citation>
    <scope>NUCLEOTIDE SEQUENCE</scope>
</reference>
<organism evidence="1">
    <name type="scientific">Anguilla anguilla</name>
    <name type="common">European freshwater eel</name>
    <name type="synonym">Muraena anguilla</name>
    <dbReference type="NCBI Taxonomy" id="7936"/>
    <lineage>
        <taxon>Eukaryota</taxon>
        <taxon>Metazoa</taxon>
        <taxon>Chordata</taxon>
        <taxon>Craniata</taxon>
        <taxon>Vertebrata</taxon>
        <taxon>Euteleostomi</taxon>
        <taxon>Actinopterygii</taxon>
        <taxon>Neopterygii</taxon>
        <taxon>Teleostei</taxon>
        <taxon>Anguilliformes</taxon>
        <taxon>Anguillidae</taxon>
        <taxon>Anguilla</taxon>
    </lineage>
</organism>
<proteinExistence type="predicted"/>